<evidence type="ECO:0000313" key="2">
    <source>
        <dbReference type="EMBL" id="QJX00300.1"/>
    </source>
</evidence>
<dbReference type="Proteomes" id="UP000503447">
    <property type="component" value="Chromosome"/>
</dbReference>
<protein>
    <submittedName>
        <fullName evidence="2">Uncharacterized protein</fullName>
    </submittedName>
</protein>
<keyword evidence="3" id="KW-1185">Reference proteome</keyword>
<keyword evidence="1" id="KW-0812">Transmembrane</keyword>
<dbReference type="KEGG" id="ftj:FTUN_7925"/>
<sequence>MSHNPEKQPRRLSAQEKRRKDLRDLLRTANGPQVLEALRKWEVGKWALRFVAVTVLAFCAVFCALFMWFAVLAFNDMSSLD</sequence>
<evidence type="ECO:0000313" key="3">
    <source>
        <dbReference type="Proteomes" id="UP000503447"/>
    </source>
</evidence>
<accession>A0A6M5Z1Q2</accession>
<proteinExistence type="predicted"/>
<name>A0A6M5Z1Q2_9BACT</name>
<dbReference type="AlphaFoldDB" id="A0A6M5Z1Q2"/>
<keyword evidence="1" id="KW-0472">Membrane</keyword>
<dbReference type="EMBL" id="CP053452">
    <property type="protein sequence ID" value="QJX00300.1"/>
    <property type="molecule type" value="Genomic_DNA"/>
</dbReference>
<reference evidence="3" key="1">
    <citation type="submission" date="2020-05" db="EMBL/GenBank/DDBJ databases">
        <title>Frigoriglobus tundricola gen. nov., sp. nov., a psychrotolerant cellulolytic planctomycete of the family Gemmataceae with two divergent copies of 16S rRNA gene.</title>
        <authorList>
            <person name="Kulichevskaya I.S."/>
            <person name="Ivanova A.A."/>
            <person name="Naumoff D.G."/>
            <person name="Beletsky A.V."/>
            <person name="Rijpstra W.I.C."/>
            <person name="Sinninghe Damste J.S."/>
            <person name="Mardanov A.V."/>
            <person name="Ravin N.V."/>
            <person name="Dedysh S.N."/>
        </authorList>
    </citation>
    <scope>NUCLEOTIDE SEQUENCE [LARGE SCALE GENOMIC DNA]</scope>
    <source>
        <strain evidence="3">PL17</strain>
    </source>
</reference>
<organism evidence="2 3">
    <name type="scientific">Frigoriglobus tundricola</name>
    <dbReference type="NCBI Taxonomy" id="2774151"/>
    <lineage>
        <taxon>Bacteria</taxon>
        <taxon>Pseudomonadati</taxon>
        <taxon>Planctomycetota</taxon>
        <taxon>Planctomycetia</taxon>
        <taxon>Gemmatales</taxon>
        <taxon>Gemmataceae</taxon>
        <taxon>Frigoriglobus</taxon>
    </lineage>
</organism>
<evidence type="ECO:0000256" key="1">
    <source>
        <dbReference type="SAM" id="Phobius"/>
    </source>
</evidence>
<keyword evidence="1" id="KW-1133">Transmembrane helix</keyword>
<dbReference type="RefSeq" id="WP_171475080.1">
    <property type="nucleotide sequence ID" value="NZ_CP053452.2"/>
</dbReference>
<gene>
    <name evidence="2" type="ORF">FTUN_7925</name>
</gene>
<feature type="transmembrane region" description="Helical" evidence="1">
    <location>
        <begin position="46"/>
        <end position="71"/>
    </location>
</feature>